<dbReference type="Proteomes" id="UP000229675">
    <property type="component" value="Unassembled WGS sequence"/>
</dbReference>
<dbReference type="AlphaFoldDB" id="A0A2H0WXP9"/>
<proteinExistence type="predicted"/>
<evidence type="ECO:0000313" key="2">
    <source>
        <dbReference type="Proteomes" id="UP000229675"/>
    </source>
</evidence>
<reference evidence="2" key="1">
    <citation type="submission" date="2017-09" db="EMBL/GenBank/DDBJ databases">
        <title>Depth-based differentiation of microbial function through sediment-hosted aquifers and enrichment of novel symbionts in the deep terrestrial subsurface.</title>
        <authorList>
            <person name="Probst A.J."/>
            <person name="Ladd B."/>
            <person name="Jarett J.K."/>
            <person name="Geller-Mcgrath D.E."/>
            <person name="Sieber C.M.K."/>
            <person name="Emerson J.B."/>
            <person name="Anantharaman K."/>
            <person name="Thomas B.C."/>
            <person name="Malmstrom R."/>
            <person name="Stieglmeier M."/>
            <person name="Klingl A."/>
            <person name="Woyke T."/>
            <person name="Ryan C.M."/>
            <person name="Banfield J.F."/>
        </authorList>
    </citation>
    <scope>NUCLEOTIDE SEQUENCE [LARGE SCALE GENOMIC DNA]</scope>
</reference>
<accession>A0A2H0WXP9</accession>
<name>A0A2H0WXP9_9BACT</name>
<dbReference type="EMBL" id="PEZD01000015">
    <property type="protein sequence ID" value="PIS17446.1"/>
    <property type="molecule type" value="Genomic_DNA"/>
</dbReference>
<evidence type="ECO:0000313" key="1">
    <source>
        <dbReference type="EMBL" id="PIS17446.1"/>
    </source>
</evidence>
<protein>
    <submittedName>
        <fullName evidence="1">Uncharacterized protein</fullName>
    </submittedName>
</protein>
<sequence length="70" mass="8632">MKITKDYIWDYSVKNLDLLKPEVLLWYLKRKIEHGDWEALDKKTLKEHLPKLKINPYLKKILRDFLRKHA</sequence>
<gene>
    <name evidence="1" type="ORF">COT59_00625</name>
</gene>
<comment type="caution">
    <text evidence="1">The sequence shown here is derived from an EMBL/GenBank/DDBJ whole genome shotgun (WGS) entry which is preliminary data.</text>
</comment>
<organism evidence="1 2">
    <name type="scientific">Candidatus Nealsonbacteria bacterium CG09_land_8_20_14_0_10_42_14</name>
    <dbReference type="NCBI Taxonomy" id="1974707"/>
    <lineage>
        <taxon>Bacteria</taxon>
        <taxon>Candidatus Nealsoniibacteriota</taxon>
    </lineage>
</organism>